<feature type="compositionally biased region" description="Polar residues" evidence="1">
    <location>
        <begin position="1"/>
        <end position="12"/>
    </location>
</feature>
<feature type="compositionally biased region" description="Low complexity" evidence="1">
    <location>
        <begin position="98"/>
        <end position="122"/>
    </location>
</feature>
<gene>
    <name evidence="2" type="ORF">HYPSUDRAFT_46384</name>
</gene>
<feature type="compositionally biased region" description="Low complexity" evidence="1">
    <location>
        <begin position="13"/>
        <end position="27"/>
    </location>
</feature>
<keyword evidence="3" id="KW-1185">Reference proteome</keyword>
<evidence type="ECO:0000313" key="3">
    <source>
        <dbReference type="Proteomes" id="UP000054270"/>
    </source>
</evidence>
<feature type="region of interest" description="Disordered" evidence="1">
    <location>
        <begin position="1"/>
        <end position="146"/>
    </location>
</feature>
<feature type="compositionally biased region" description="Polar residues" evidence="1">
    <location>
        <begin position="72"/>
        <end position="97"/>
    </location>
</feature>
<dbReference type="Proteomes" id="UP000054270">
    <property type="component" value="Unassembled WGS sequence"/>
</dbReference>
<name>A0A0D2NLC8_HYPSF</name>
<protein>
    <submittedName>
        <fullName evidence="2">Uncharacterized protein</fullName>
    </submittedName>
</protein>
<evidence type="ECO:0000313" key="2">
    <source>
        <dbReference type="EMBL" id="KJA17441.1"/>
    </source>
</evidence>
<proteinExistence type="predicted"/>
<organism evidence="2 3">
    <name type="scientific">Hypholoma sublateritium (strain FD-334 SS-4)</name>
    <dbReference type="NCBI Taxonomy" id="945553"/>
    <lineage>
        <taxon>Eukaryota</taxon>
        <taxon>Fungi</taxon>
        <taxon>Dikarya</taxon>
        <taxon>Basidiomycota</taxon>
        <taxon>Agaricomycotina</taxon>
        <taxon>Agaricomycetes</taxon>
        <taxon>Agaricomycetidae</taxon>
        <taxon>Agaricales</taxon>
        <taxon>Agaricineae</taxon>
        <taxon>Strophariaceae</taxon>
        <taxon>Hypholoma</taxon>
    </lineage>
</organism>
<reference evidence="3" key="1">
    <citation type="submission" date="2014-04" db="EMBL/GenBank/DDBJ databases">
        <title>Evolutionary Origins and Diversification of the Mycorrhizal Mutualists.</title>
        <authorList>
            <consortium name="DOE Joint Genome Institute"/>
            <consortium name="Mycorrhizal Genomics Consortium"/>
            <person name="Kohler A."/>
            <person name="Kuo A."/>
            <person name="Nagy L.G."/>
            <person name="Floudas D."/>
            <person name="Copeland A."/>
            <person name="Barry K.W."/>
            <person name="Cichocki N."/>
            <person name="Veneault-Fourrey C."/>
            <person name="LaButti K."/>
            <person name="Lindquist E.A."/>
            <person name="Lipzen A."/>
            <person name="Lundell T."/>
            <person name="Morin E."/>
            <person name="Murat C."/>
            <person name="Riley R."/>
            <person name="Ohm R."/>
            <person name="Sun H."/>
            <person name="Tunlid A."/>
            <person name="Henrissat B."/>
            <person name="Grigoriev I.V."/>
            <person name="Hibbett D.S."/>
            <person name="Martin F."/>
        </authorList>
    </citation>
    <scope>NUCLEOTIDE SEQUENCE [LARGE SCALE GENOMIC DNA]</scope>
    <source>
        <strain evidence="3">FD-334 SS-4</strain>
    </source>
</reference>
<sequence>MADHSNPSQPNPSMVSFQSTTTVSSSSPLNSRPHRPQKDYAAALSTLQSRYGTGGLLPSPKGEPSKKLPESAQASPSTSQTPSLNTSGHSIPADSQTTLASSSLGSESESGGSGTSSSAAGGSRKKSKSKAGSILKSLFKGKSKEN</sequence>
<accession>A0A0D2NLC8</accession>
<dbReference type="AlphaFoldDB" id="A0A0D2NLC8"/>
<dbReference type="EMBL" id="KN817603">
    <property type="protein sequence ID" value="KJA17441.1"/>
    <property type="molecule type" value="Genomic_DNA"/>
</dbReference>
<dbReference type="OrthoDB" id="3063568at2759"/>
<evidence type="ECO:0000256" key="1">
    <source>
        <dbReference type="SAM" id="MobiDB-lite"/>
    </source>
</evidence>